<name>A0ABV7FMA0_9ALTE</name>
<keyword evidence="3" id="KW-0560">Oxidoreductase</keyword>
<dbReference type="Proteomes" id="UP001595478">
    <property type="component" value="Unassembled WGS sequence"/>
</dbReference>
<comment type="caution">
    <text evidence="5">The sequence shown here is derived from an EMBL/GenBank/DDBJ whole genome shotgun (WGS) entry which is preliminary data.</text>
</comment>
<gene>
    <name evidence="5" type="ORF">ACFOHL_07380</name>
</gene>
<evidence type="ECO:0000256" key="2">
    <source>
        <dbReference type="ARBA" id="ARBA00022857"/>
    </source>
</evidence>
<dbReference type="SUPFAM" id="SSF53597">
    <property type="entry name" value="Dihydrofolate reductase-like"/>
    <property type="match status" value="1"/>
</dbReference>
<evidence type="ECO:0000259" key="4">
    <source>
        <dbReference type="Pfam" id="PF01872"/>
    </source>
</evidence>
<dbReference type="RefSeq" id="WP_376919576.1">
    <property type="nucleotide sequence ID" value="NZ_JBHRSW010000011.1"/>
</dbReference>
<dbReference type="Gene3D" id="3.40.430.10">
    <property type="entry name" value="Dihydrofolate Reductase, subunit A"/>
    <property type="match status" value="1"/>
</dbReference>
<dbReference type="InterPro" id="IPR024072">
    <property type="entry name" value="DHFR-like_dom_sf"/>
</dbReference>
<dbReference type="PANTHER" id="PTHR38011:SF7">
    <property type="entry name" value="2,5-DIAMINO-6-RIBOSYLAMINO-4(3H)-PYRIMIDINONE 5'-PHOSPHATE REDUCTASE"/>
    <property type="match status" value="1"/>
</dbReference>
<sequence>MDTFEPYWTQILALKAACKNLPEDINIIGFSERSIAFFDHKTQFTHIDRFEVVLSKQPIKQLRREPIVVFNNKLFLYFLKDFDHALQAHLQLYLPLATVKMHHRQSSFVITHMAQSLDGKVCTMCGASKWIGNTENLRHAHRVRALVDGVIVGGNTARNEAPSLNVRHVNGPNPARIILCNSSSSLQALPNIAGMRNFLLCKEDCVDGIDHKSIPVANLKTVAYSGANKQQSIENALAKLREENIGSILLEGGPTTIKAFMQSQSISWLQLHIAPLIFGSGHSFVSLPEIETVDQAIKLENVLYTQMGNAMVVTGQLHNV</sequence>
<keyword evidence="2" id="KW-0521">NADP</keyword>
<dbReference type="Pfam" id="PF01872">
    <property type="entry name" value="RibD_C"/>
    <property type="match status" value="1"/>
</dbReference>
<evidence type="ECO:0000256" key="3">
    <source>
        <dbReference type="ARBA" id="ARBA00023002"/>
    </source>
</evidence>
<protein>
    <submittedName>
        <fullName evidence="5">RibD family protein</fullName>
    </submittedName>
</protein>
<proteinExistence type="predicted"/>
<reference evidence="6" key="1">
    <citation type="journal article" date="2019" name="Int. J. Syst. Evol. Microbiol.">
        <title>The Global Catalogue of Microorganisms (GCM) 10K type strain sequencing project: providing services to taxonomists for standard genome sequencing and annotation.</title>
        <authorList>
            <consortium name="The Broad Institute Genomics Platform"/>
            <consortium name="The Broad Institute Genome Sequencing Center for Infectious Disease"/>
            <person name="Wu L."/>
            <person name="Ma J."/>
        </authorList>
    </citation>
    <scope>NUCLEOTIDE SEQUENCE [LARGE SCALE GENOMIC DNA]</scope>
    <source>
        <strain evidence="6">KCTC 52473</strain>
    </source>
</reference>
<dbReference type="PANTHER" id="PTHR38011">
    <property type="entry name" value="DIHYDROFOLATE REDUCTASE FAMILY PROTEIN (AFU_ORTHOLOGUE AFUA_8G06820)"/>
    <property type="match status" value="1"/>
</dbReference>
<accession>A0ABV7FMA0</accession>
<dbReference type="EMBL" id="JBHRSW010000011">
    <property type="protein sequence ID" value="MFC3121439.1"/>
    <property type="molecule type" value="Genomic_DNA"/>
</dbReference>
<comment type="pathway">
    <text evidence="1">Cofactor biosynthesis; riboflavin biosynthesis.</text>
</comment>
<dbReference type="InterPro" id="IPR002734">
    <property type="entry name" value="RibDG_C"/>
</dbReference>
<feature type="domain" description="Bacterial bifunctional deaminase-reductase C-terminal" evidence="4">
    <location>
        <begin position="108"/>
        <end position="312"/>
    </location>
</feature>
<evidence type="ECO:0000256" key="1">
    <source>
        <dbReference type="ARBA" id="ARBA00005104"/>
    </source>
</evidence>
<evidence type="ECO:0000313" key="5">
    <source>
        <dbReference type="EMBL" id="MFC3121439.1"/>
    </source>
</evidence>
<keyword evidence="6" id="KW-1185">Reference proteome</keyword>
<organism evidence="5 6">
    <name type="scientific">Agaribacter flavus</name>
    <dbReference type="NCBI Taxonomy" id="1902781"/>
    <lineage>
        <taxon>Bacteria</taxon>
        <taxon>Pseudomonadati</taxon>
        <taxon>Pseudomonadota</taxon>
        <taxon>Gammaproteobacteria</taxon>
        <taxon>Alteromonadales</taxon>
        <taxon>Alteromonadaceae</taxon>
        <taxon>Agaribacter</taxon>
    </lineage>
</organism>
<dbReference type="InterPro" id="IPR050765">
    <property type="entry name" value="Riboflavin_Biosynth_HTPR"/>
</dbReference>
<evidence type="ECO:0000313" key="6">
    <source>
        <dbReference type="Proteomes" id="UP001595478"/>
    </source>
</evidence>